<name>A0ABZ1GTL4_9ACTN</name>
<keyword evidence="3" id="KW-1185">Reference proteome</keyword>
<dbReference type="Proteomes" id="UP001335325">
    <property type="component" value="Chromosome"/>
</dbReference>
<feature type="compositionally biased region" description="Pro residues" evidence="1">
    <location>
        <begin position="248"/>
        <end position="258"/>
    </location>
</feature>
<feature type="region of interest" description="Disordered" evidence="1">
    <location>
        <begin position="219"/>
        <end position="258"/>
    </location>
</feature>
<evidence type="ECO:0000256" key="1">
    <source>
        <dbReference type="SAM" id="MobiDB-lite"/>
    </source>
</evidence>
<accession>A0ABZ1GTL4</accession>
<evidence type="ECO:0000313" key="3">
    <source>
        <dbReference type="Proteomes" id="UP001335325"/>
    </source>
</evidence>
<evidence type="ECO:0000313" key="2">
    <source>
        <dbReference type="EMBL" id="WSD09465.1"/>
    </source>
</evidence>
<sequence>MCATLETFEQAWTRLRRPHWERLRTNGLAWVTAYDAAKSATVAYVEVRCRADPRIRQPRPDGRLGSLDRGVATGMSGHTTPRRLQRMARDSVITFRCDLAHPLAGLSTCVPPHGGPPHPSRGTGNAPARREEARLAVSVSGSDNLLVMVWLRGLHAVAPFEAQLAERFPHLKVSDGTAFLHSRTRMGRLPDTTGRATGYTPFSLPQVCPRFTAFHAEAAPDRSTSGWPPGASVQGLRGATTSAAPGLAPAPRPPGTKS</sequence>
<organism evidence="2 3">
    <name type="scientific">Streptomyces hirsutus</name>
    <dbReference type="NCBI Taxonomy" id="35620"/>
    <lineage>
        <taxon>Bacteria</taxon>
        <taxon>Bacillati</taxon>
        <taxon>Actinomycetota</taxon>
        <taxon>Actinomycetes</taxon>
        <taxon>Kitasatosporales</taxon>
        <taxon>Streptomycetaceae</taxon>
        <taxon>Streptomyces</taxon>
    </lineage>
</organism>
<proteinExistence type="predicted"/>
<feature type="region of interest" description="Disordered" evidence="1">
    <location>
        <begin position="56"/>
        <end position="78"/>
    </location>
</feature>
<reference evidence="2 3" key="1">
    <citation type="submission" date="2022-10" db="EMBL/GenBank/DDBJ databases">
        <title>The complete genomes of actinobacterial strains from the NBC collection.</title>
        <authorList>
            <person name="Joergensen T.S."/>
            <person name="Alvarez Arevalo M."/>
            <person name="Sterndorff E.B."/>
            <person name="Faurdal D."/>
            <person name="Vuksanovic O."/>
            <person name="Mourched A.-S."/>
            <person name="Charusanti P."/>
            <person name="Shaw S."/>
            <person name="Blin K."/>
            <person name="Weber T."/>
        </authorList>
    </citation>
    <scope>NUCLEOTIDE SEQUENCE [LARGE SCALE GENOMIC DNA]</scope>
    <source>
        <strain evidence="2 3">NBC 01753</strain>
    </source>
</reference>
<dbReference type="EMBL" id="CP109134">
    <property type="protein sequence ID" value="WSD09465.1"/>
    <property type="molecule type" value="Genomic_DNA"/>
</dbReference>
<protein>
    <recommendedName>
        <fullName evidence="4">Transposase</fullName>
    </recommendedName>
</protein>
<dbReference type="GeneID" id="91546780"/>
<dbReference type="RefSeq" id="WP_326755223.1">
    <property type="nucleotide sequence ID" value="NZ_CP109134.1"/>
</dbReference>
<feature type="region of interest" description="Disordered" evidence="1">
    <location>
        <begin position="108"/>
        <end position="129"/>
    </location>
</feature>
<evidence type="ECO:0008006" key="4">
    <source>
        <dbReference type="Google" id="ProtNLM"/>
    </source>
</evidence>
<gene>
    <name evidence="2" type="ORF">OIE73_29420</name>
</gene>